<keyword evidence="5" id="KW-0378">Hydrolase</keyword>
<dbReference type="Pfam" id="PF05572">
    <property type="entry name" value="Peptidase_M43"/>
    <property type="match status" value="1"/>
</dbReference>
<dbReference type="AlphaFoldDB" id="A0A9W6PTT6"/>
<evidence type="ECO:0000256" key="1">
    <source>
        <dbReference type="ARBA" id="ARBA00008721"/>
    </source>
</evidence>
<reference evidence="10" key="1">
    <citation type="submission" date="2023-02" db="EMBL/GenBank/DDBJ databases">
        <title>Actinomadura rubrobrunea NBRC 14622.</title>
        <authorList>
            <person name="Ichikawa N."/>
            <person name="Sato H."/>
            <person name="Tonouchi N."/>
        </authorList>
    </citation>
    <scope>NUCLEOTIDE SEQUENCE</scope>
    <source>
        <strain evidence="10">NBRC 14622</strain>
    </source>
</reference>
<dbReference type="CDD" id="cd04275">
    <property type="entry name" value="ZnMc_pappalysin_like"/>
    <property type="match status" value="1"/>
</dbReference>
<evidence type="ECO:0000256" key="8">
    <source>
        <dbReference type="ARBA" id="ARBA00023157"/>
    </source>
</evidence>
<dbReference type="PANTHER" id="PTHR47466">
    <property type="match status" value="1"/>
</dbReference>
<name>A0A9W6PTT6_9ACTN</name>
<dbReference type="PANTHER" id="PTHR47466:SF1">
    <property type="entry name" value="METALLOPROTEASE MEP1 (AFU_ORTHOLOGUE AFUA_1G07730)-RELATED"/>
    <property type="match status" value="1"/>
</dbReference>
<keyword evidence="6" id="KW-0862">Zinc</keyword>
<dbReference type="EMBL" id="BSRZ01000003">
    <property type="protein sequence ID" value="GLW63585.1"/>
    <property type="molecule type" value="Genomic_DNA"/>
</dbReference>
<evidence type="ECO:0000256" key="6">
    <source>
        <dbReference type="ARBA" id="ARBA00022833"/>
    </source>
</evidence>
<keyword evidence="7" id="KW-0482">Metalloprotease</keyword>
<proteinExistence type="inferred from homology"/>
<evidence type="ECO:0000256" key="4">
    <source>
        <dbReference type="ARBA" id="ARBA00022729"/>
    </source>
</evidence>
<dbReference type="InterPro" id="IPR024079">
    <property type="entry name" value="MetalloPept_cat_dom_sf"/>
</dbReference>
<dbReference type="InterPro" id="IPR008754">
    <property type="entry name" value="Peptidase_M43"/>
</dbReference>
<evidence type="ECO:0000313" key="10">
    <source>
        <dbReference type="EMBL" id="GLW63585.1"/>
    </source>
</evidence>
<accession>A0A9W6PTT6</accession>
<evidence type="ECO:0000256" key="7">
    <source>
        <dbReference type="ARBA" id="ARBA00023049"/>
    </source>
</evidence>
<dbReference type="GO" id="GO:0008237">
    <property type="term" value="F:metallopeptidase activity"/>
    <property type="evidence" value="ECO:0007669"/>
    <property type="project" value="UniProtKB-KW"/>
</dbReference>
<feature type="domain" description="Peptidase M43 pregnancy-associated plasma-A" evidence="9">
    <location>
        <begin position="233"/>
        <end position="316"/>
    </location>
</feature>
<keyword evidence="2" id="KW-0645">Protease</keyword>
<dbReference type="Gene3D" id="3.40.390.10">
    <property type="entry name" value="Collagenase (Catalytic Domain)"/>
    <property type="match status" value="1"/>
</dbReference>
<evidence type="ECO:0000256" key="3">
    <source>
        <dbReference type="ARBA" id="ARBA00022723"/>
    </source>
</evidence>
<dbReference type="GO" id="GO:0046872">
    <property type="term" value="F:metal ion binding"/>
    <property type="evidence" value="ECO:0007669"/>
    <property type="project" value="UniProtKB-KW"/>
</dbReference>
<gene>
    <name evidence="10" type="ORF">Arub01_18290</name>
</gene>
<keyword evidence="3" id="KW-0479">Metal-binding</keyword>
<evidence type="ECO:0000259" key="9">
    <source>
        <dbReference type="Pfam" id="PF05572"/>
    </source>
</evidence>
<evidence type="ECO:0000256" key="2">
    <source>
        <dbReference type="ARBA" id="ARBA00022670"/>
    </source>
</evidence>
<organism evidence="10 11">
    <name type="scientific">Actinomadura rubrobrunea</name>
    <dbReference type="NCBI Taxonomy" id="115335"/>
    <lineage>
        <taxon>Bacteria</taxon>
        <taxon>Bacillati</taxon>
        <taxon>Actinomycetota</taxon>
        <taxon>Actinomycetes</taxon>
        <taxon>Streptosporangiales</taxon>
        <taxon>Thermomonosporaceae</taxon>
        <taxon>Actinomadura</taxon>
    </lineage>
</organism>
<dbReference type="Proteomes" id="UP001165124">
    <property type="component" value="Unassembled WGS sequence"/>
</dbReference>
<dbReference type="GO" id="GO:0006508">
    <property type="term" value="P:proteolysis"/>
    <property type="evidence" value="ECO:0007669"/>
    <property type="project" value="UniProtKB-KW"/>
</dbReference>
<evidence type="ECO:0000256" key="5">
    <source>
        <dbReference type="ARBA" id="ARBA00022801"/>
    </source>
</evidence>
<keyword evidence="8" id="KW-1015">Disulfide bond</keyword>
<dbReference type="SUPFAM" id="SSF55486">
    <property type="entry name" value="Metalloproteases ('zincins'), catalytic domain"/>
    <property type="match status" value="1"/>
</dbReference>
<comment type="similarity">
    <text evidence="1">Belongs to the peptidase M43B family.</text>
</comment>
<sequence>MKRLGKAFCCSLVTTVCVCTLTSSNVPVVVRATSHTAACDTSGHARPVRGVLRRSGGPPVHDRADLSRSQVQAMLDDLRRTLRAEYGTDDERMLEARWRRARRIVVPVRFHVLTDGRHGRLSKAKAKRQIATLNAAYGGKWGGADTGLRFRLASYRVTVQPAWFLRPHVYERAIKKRLRKGGPGTLNLFTAAVGVDVLGFSTFPQWYRQDPRNDGVVVDYRSVTGGTYRHFDRGFTIVHEVGHWLGLFHTFENGCQTPGDGVADTPYESTPAEACPRHKDTCPQRGADPVRNFMNYGWDDCMREFTAGQGRRLRAAWAAYREPRRAKSARGKA</sequence>
<keyword evidence="11" id="KW-1185">Reference proteome</keyword>
<keyword evidence="4" id="KW-0732">Signal</keyword>
<protein>
    <recommendedName>
        <fullName evidence="9">Peptidase M43 pregnancy-associated plasma-A domain-containing protein</fullName>
    </recommendedName>
</protein>
<comment type="caution">
    <text evidence="10">The sequence shown here is derived from an EMBL/GenBank/DDBJ whole genome shotgun (WGS) entry which is preliminary data.</text>
</comment>
<evidence type="ECO:0000313" key="11">
    <source>
        <dbReference type="Proteomes" id="UP001165124"/>
    </source>
</evidence>